<name>A0ABW4MZA7_9CAUL</name>
<dbReference type="EC" id="6.3.2.17" evidence="6"/>
<keyword evidence="11 21" id="KW-0067">ATP-binding</keyword>
<protein>
    <recommendedName>
        <fullName evidence="7">Dihydrofolate synthase/folylpolyglutamate synthase</fullName>
        <ecNumber evidence="5">6.3.2.12</ecNumber>
        <ecNumber evidence="6">6.3.2.17</ecNumber>
    </recommendedName>
    <alternativeName>
        <fullName evidence="16">Folylpoly-gamma-glutamate synthetase-dihydrofolate synthetase</fullName>
    </alternativeName>
    <alternativeName>
        <fullName evidence="14">Folylpolyglutamate synthetase</fullName>
    </alternativeName>
    <alternativeName>
        <fullName evidence="15">Tetrahydrofolylpolyglutamate synthase</fullName>
    </alternativeName>
</protein>
<dbReference type="InterPro" id="IPR036565">
    <property type="entry name" value="Mur-like_cat_sf"/>
</dbReference>
<evidence type="ECO:0000256" key="6">
    <source>
        <dbReference type="ARBA" id="ARBA00013025"/>
    </source>
</evidence>
<evidence type="ECO:0000256" key="15">
    <source>
        <dbReference type="ARBA" id="ARBA00030592"/>
    </source>
</evidence>
<evidence type="ECO:0000256" key="16">
    <source>
        <dbReference type="ARBA" id="ARBA00032510"/>
    </source>
</evidence>
<evidence type="ECO:0000256" key="18">
    <source>
        <dbReference type="ARBA" id="ARBA00047808"/>
    </source>
</evidence>
<evidence type="ECO:0000256" key="1">
    <source>
        <dbReference type="ARBA" id="ARBA00002714"/>
    </source>
</evidence>
<evidence type="ECO:0000259" key="23">
    <source>
        <dbReference type="Pfam" id="PF08245"/>
    </source>
</evidence>
<dbReference type="PIRSF" id="PIRSF001563">
    <property type="entry name" value="Folylpolyglu_synth"/>
    <property type="match status" value="1"/>
</dbReference>
<evidence type="ECO:0000256" key="7">
    <source>
        <dbReference type="ARBA" id="ARBA00019357"/>
    </source>
</evidence>
<evidence type="ECO:0000256" key="5">
    <source>
        <dbReference type="ARBA" id="ARBA00013023"/>
    </source>
</evidence>
<evidence type="ECO:0000256" key="3">
    <source>
        <dbReference type="ARBA" id="ARBA00005150"/>
    </source>
</evidence>
<keyword evidence="25" id="KW-1185">Reference proteome</keyword>
<evidence type="ECO:0000256" key="13">
    <source>
        <dbReference type="ARBA" id="ARBA00022909"/>
    </source>
</evidence>
<keyword evidence="10 21" id="KW-0547">Nucleotide-binding</keyword>
<dbReference type="Pfam" id="PF02875">
    <property type="entry name" value="Mur_ligase_C"/>
    <property type="match status" value="1"/>
</dbReference>
<comment type="catalytic activity">
    <reaction evidence="19">
        <text>(6R)-5,10-methylenetetrahydrofolyl-(gamma-L-Glu)(n) + L-glutamate + ATP = (6R)-5,10-methylenetetrahydrofolyl-(gamma-L-Glu)(n+1) + ADP + phosphate + H(+)</text>
        <dbReference type="Rhea" id="RHEA:51912"/>
        <dbReference type="Rhea" id="RHEA-COMP:13257"/>
        <dbReference type="Rhea" id="RHEA-COMP:13258"/>
        <dbReference type="ChEBI" id="CHEBI:15378"/>
        <dbReference type="ChEBI" id="CHEBI:29985"/>
        <dbReference type="ChEBI" id="CHEBI:30616"/>
        <dbReference type="ChEBI" id="CHEBI:43474"/>
        <dbReference type="ChEBI" id="CHEBI:136572"/>
        <dbReference type="ChEBI" id="CHEBI:456216"/>
        <dbReference type="EC" id="6.3.2.17"/>
    </reaction>
</comment>
<evidence type="ECO:0000256" key="12">
    <source>
        <dbReference type="ARBA" id="ARBA00022842"/>
    </source>
</evidence>
<comment type="pathway">
    <text evidence="3">Cofactor biosynthesis; tetrahydrofolylpolyglutamate biosynthesis.</text>
</comment>
<evidence type="ECO:0000259" key="22">
    <source>
        <dbReference type="Pfam" id="PF02875"/>
    </source>
</evidence>
<dbReference type="RefSeq" id="WP_377284254.1">
    <property type="nucleotide sequence ID" value="NZ_JBHRSI010000015.1"/>
</dbReference>
<dbReference type="PANTHER" id="PTHR11136">
    <property type="entry name" value="FOLYLPOLYGLUTAMATE SYNTHASE-RELATED"/>
    <property type="match status" value="1"/>
</dbReference>
<comment type="caution">
    <text evidence="24">The sequence shown here is derived from an EMBL/GenBank/DDBJ whole genome shotgun (WGS) entry which is preliminary data.</text>
</comment>
<evidence type="ECO:0000313" key="24">
    <source>
        <dbReference type="EMBL" id="MFD1783106.1"/>
    </source>
</evidence>
<evidence type="ECO:0000256" key="19">
    <source>
        <dbReference type="ARBA" id="ARBA00049035"/>
    </source>
</evidence>
<feature type="domain" description="Mur ligase C-terminal" evidence="22">
    <location>
        <begin position="306"/>
        <end position="421"/>
    </location>
</feature>
<dbReference type="NCBIfam" id="TIGR01499">
    <property type="entry name" value="folC"/>
    <property type="match status" value="1"/>
</dbReference>
<reference evidence="25" key="1">
    <citation type="journal article" date="2019" name="Int. J. Syst. Evol. Microbiol.">
        <title>The Global Catalogue of Microorganisms (GCM) 10K type strain sequencing project: providing services to taxonomists for standard genome sequencing and annotation.</title>
        <authorList>
            <consortium name="The Broad Institute Genomics Platform"/>
            <consortium name="The Broad Institute Genome Sequencing Center for Infectious Disease"/>
            <person name="Wu L."/>
            <person name="Ma J."/>
        </authorList>
    </citation>
    <scope>NUCLEOTIDE SEQUENCE [LARGE SCALE GENOMIC DNA]</scope>
    <source>
        <strain evidence="25">DFY28</strain>
    </source>
</reference>
<comment type="catalytic activity">
    <reaction evidence="17">
        <text>(6S)-5,6,7,8-tetrahydrofolyl-(gamma-L-Glu)(n) + L-glutamate + ATP = (6S)-5,6,7,8-tetrahydrofolyl-(gamma-L-Glu)(n+1) + ADP + phosphate + H(+)</text>
        <dbReference type="Rhea" id="RHEA:10580"/>
        <dbReference type="Rhea" id="RHEA-COMP:14738"/>
        <dbReference type="Rhea" id="RHEA-COMP:14740"/>
        <dbReference type="ChEBI" id="CHEBI:15378"/>
        <dbReference type="ChEBI" id="CHEBI:29985"/>
        <dbReference type="ChEBI" id="CHEBI:30616"/>
        <dbReference type="ChEBI" id="CHEBI:43474"/>
        <dbReference type="ChEBI" id="CHEBI:141005"/>
        <dbReference type="ChEBI" id="CHEBI:456216"/>
        <dbReference type="EC" id="6.3.2.17"/>
    </reaction>
</comment>
<evidence type="ECO:0000256" key="9">
    <source>
        <dbReference type="ARBA" id="ARBA00022723"/>
    </source>
</evidence>
<dbReference type="EMBL" id="JBHUEY010000001">
    <property type="protein sequence ID" value="MFD1783106.1"/>
    <property type="molecule type" value="Genomic_DNA"/>
</dbReference>
<proteinExistence type="inferred from homology"/>
<comment type="catalytic activity">
    <reaction evidence="20">
        <text>7,8-dihydropteroate + L-glutamate + ATP = 7,8-dihydrofolate + ADP + phosphate + H(+)</text>
        <dbReference type="Rhea" id="RHEA:23584"/>
        <dbReference type="ChEBI" id="CHEBI:15378"/>
        <dbReference type="ChEBI" id="CHEBI:17839"/>
        <dbReference type="ChEBI" id="CHEBI:29985"/>
        <dbReference type="ChEBI" id="CHEBI:30616"/>
        <dbReference type="ChEBI" id="CHEBI:43474"/>
        <dbReference type="ChEBI" id="CHEBI:57451"/>
        <dbReference type="ChEBI" id="CHEBI:456216"/>
        <dbReference type="EC" id="6.3.2.12"/>
    </reaction>
</comment>
<evidence type="ECO:0000313" key="25">
    <source>
        <dbReference type="Proteomes" id="UP001597237"/>
    </source>
</evidence>
<feature type="domain" description="Mur ligase central" evidence="23">
    <location>
        <begin position="50"/>
        <end position="266"/>
    </location>
</feature>
<evidence type="ECO:0000256" key="8">
    <source>
        <dbReference type="ARBA" id="ARBA00022598"/>
    </source>
</evidence>
<dbReference type="InterPro" id="IPR004101">
    <property type="entry name" value="Mur_ligase_C"/>
</dbReference>
<keyword evidence="9" id="KW-0479">Metal-binding</keyword>
<evidence type="ECO:0000256" key="21">
    <source>
        <dbReference type="PIRNR" id="PIRNR001563"/>
    </source>
</evidence>
<accession>A0ABW4MZA7</accession>
<dbReference type="EC" id="6.3.2.12" evidence="5"/>
<comment type="pathway">
    <text evidence="2">Cofactor biosynthesis; tetrahydrofolate biosynthesis; 7,8-dihydrofolate from 2-amino-4-hydroxy-6-hydroxymethyl-7,8-dihydropteridine diphosphate and 4-aminobenzoate: step 2/2.</text>
</comment>
<gene>
    <name evidence="24" type="ORF">ACFSC0_06845</name>
</gene>
<dbReference type="Gene3D" id="3.90.190.20">
    <property type="entry name" value="Mur ligase, C-terminal domain"/>
    <property type="match status" value="1"/>
</dbReference>
<evidence type="ECO:0000256" key="10">
    <source>
        <dbReference type="ARBA" id="ARBA00022741"/>
    </source>
</evidence>
<evidence type="ECO:0000256" key="17">
    <source>
        <dbReference type="ARBA" id="ARBA00047493"/>
    </source>
</evidence>
<evidence type="ECO:0000256" key="20">
    <source>
        <dbReference type="ARBA" id="ARBA00049161"/>
    </source>
</evidence>
<comment type="catalytic activity">
    <reaction evidence="18">
        <text>10-formyltetrahydrofolyl-(gamma-L-Glu)(n) + L-glutamate + ATP = 10-formyltetrahydrofolyl-(gamma-L-Glu)(n+1) + ADP + phosphate + H(+)</text>
        <dbReference type="Rhea" id="RHEA:51904"/>
        <dbReference type="Rhea" id="RHEA-COMP:13088"/>
        <dbReference type="Rhea" id="RHEA-COMP:14300"/>
        <dbReference type="ChEBI" id="CHEBI:15378"/>
        <dbReference type="ChEBI" id="CHEBI:29985"/>
        <dbReference type="ChEBI" id="CHEBI:30616"/>
        <dbReference type="ChEBI" id="CHEBI:43474"/>
        <dbReference type="ChEBI" id="CHEBI:134413"/>
        <dbReference type="ChEBI" id="CHEBI:456216"/>
        <dbReference type="EC" id="6.3.2.17"/>
    </reaction>
</comment>
<dbReference type="Pfam" id="PF08245">
    <property type="entry name" value="Mur_ligase_M"/>
    <property type="match status" value="1"/>
</dbReference>
<dbReference type="InterPro" id="IPR013221">
    <property type="entry name" value="Mur_ligase_cen"/>
</dbReference>
<dbReference type="SUPFAM" id="SSF53623">
    <property type="entry name" value="MurD-like peptide ligases, catalytic domain"/>
    <property type="match status" value="1"/>
</dbReference>
<dbReference type="InterPro" id="IPR036615">
    <property type="entry name" value="Mur_ligase_C_dom_sf"/>
</dbReference>
<dbReference type="InterPro" id="IPR001645">
    <property type="entry name" value="Folylpolyglutamate_synth"/>
</dbReference>
<evidence type="ECO:0000256" key="14">
    <source>
        <dbReference type="ARBA" id="ARBA00030048"/>
    </source>
</evidence>
<sequence>MYDEIRAFDALIARLRERFPSLIDLSTSRIERLLGELGRPQDRLPPVIHVAGTNGKGSTTAYLRAISEAAGLRAHVLTSPHLVRFAERIRLAGQLISEAELRALIDRMIAANADQPISFNEMLTAMAIVAFAGEPADVAIIEVGLGGRFDSTNVFEAPQVSVITPVDYDHLEMLGPELSKIAWEKAGIIKAGRPVVVARQMEEALEVIEKEAAELGSDLLLMGRDFDAWEERGRLLVQTPDRLLDLPAPSLPGTYQFENAGVAVMAALTWGDPRIDEDALARGVSSAVWPARFQRLTGGPLAALAKARGADLWLDGGHNPHAGRGLAETCRRMVARDGRPLALVTAMYARKDAQGFFAPFADLEPQVFTTGFDSPNATPAEALAEAARAAGLPAEPCADVMEAVKRALDLPGAAPHVLICGGLHFAGEVLAMSPETWPT</sequence>
<keyword evidence="13" id="KW-0289">Folate biosynthesis</keyword>
<evidence type="ECO:0000256" key="2">
    <source>
        <dbReference type="ARBA" id="ARBA00004799"/>
    </source>
</evidence>
<organism evidence="24 25">
    <name type="scientific">Phenylobacterium terrae</name>
    <dbReference type="NCBI Taxonomy" id="2665495"/>
    <lineage>
        <taxon>Bacteria</taxon>
        <taxon>Pseudomonadati</taxon>
        <taxon>Pseudomonadota</taxon>
        <taxon>Alphaproteobacteria</taxon>
        <taxon>Caulobacterales</taxon>
        <taxon>Caulobacteraceae</taxon>
        <taxon>Phenylobacterium</taxon>
    </lineage>
</organism>
<comment type="similarity">
    <text evidence="4 21">Belongs to the folylpolyglutamate synthase family.</text>
</comment>
<evidence type="ECO:0000256" key="4">
    <source>
        <dbReference type="ARBA" id="ARBA00008276"/>
    </source>
</evidence>
<dbReference type="SUPFAM" id="SSF53244">
    <property type="entry name" value="MurD-like peptide ligases, peptide-binding domain"/>
    <property type="match status" value="1"/>
</dbReference>
<dbReference type="GO" id="GO:0016874">
    <property type="term" value="F:ligase activity"/>
    <property type="evidence" value="ECO:0007669"/>
    <property type="project" value="UniProtKB-KW"/>
</dbReference>
<dbReference type="Proteomes" id="UP001597237">
    <property type="component" value="Unassembled WGS sequence"/>
</dbReference>
<keyword evidence="12" id="KW-0460">Magnesium</keyword>
<evidence type="ECO:0000256" key="11">
    <source>
        <dbReference type="ARBA" id="ARBA00022840"/>
    </source>
</evidence>
<dbReference type="Gene3D" id="3.40.1190.10">
    <property type="entry name" value="Mur-like, catalytic domain"/>
    <property type="match status" value="1"/>
</dbReference>
<comment type="function">
    <text evidence="1">Functions in two distinct reactions of the de novo folate biosynthetic pathway. Catalyzes the addition of a glutamate residue to dihydropteroate (7,8-dihydropteroate or H2Pte) to form dihydrofolate (7,8-dihydrofolate monoglutamate or H2Pte-Glu). Also catalyzes successive additions of L-glutamate to tetrahydrofolate or 10-formyltetrahydrofolate or 5,10-methylenetetrahydrofolate, leading to folylpolyglutamate derivatives.</text>
</comment>
<keyword evidence="8 21" id="KW-0436">Ligase</keyword>
<dbReference type="PANTHER" id="PTHR11136:SF0">
    <property type="entry name" value="DIHYDROFOLATE SYNTHETASE-RELATED"/>
    <property type="match status" value="1"/>
</dbReference>